<feature type="region of interest" description="Disordered" evidence="1">
    <location>
        <begin position="126"/>
        <end position="156"/>
    </location>
</feature>
<feature type="compositionally biased region" description="Gly residues" evidence="1">
    <location>
        <begin position="129"/>
        <end position="156"/>
    </location>
</feature>
<evidence type="ECO:0000256" key="1">
    <source>
        <dbReference type="SAM" id="MobiDB-lite"/>
    </source>
</evidence>
<dbReference type="Proteomes" id="UP001523216">
    <property type="component" value="Unassembled WGS sequence"/>
</dbReference>
<reference evidence="2 3" key="1">
    <citation type="submission" date="2022-06" db="EMBL/GenBank/DDBJ databases">
        <title>Actinoplanes abujensis sp. nov., isolated from Nigerian arid soil.</title>
        <authorList>
            <person name="Ding P."/>
        </authorList>
    </citation>
    <scope>NUCLEOTIDE SEQUENCE [LARGE SCALE GENOMIC DNA]</scope>
    <source>
        <strain evidence="3">TRM88002</strain>
    </source>
</reference>
<accession>A0ABT0Y708</accession>
<evidence type="ECO:0000313" key="2">
    <source>
        <dbReference type="EMBL" id="MCM4081820.1"/>
    </source>
</evidence>
<dbReference type="RefSeq" id="WP_251801568.1">
    <property type="nucleotide sequence ID" value="NZ_JAMQOL010000043.1"/>
</dbReference>
<dbReference type="SUPFAM" id="SSF56112">
    <property type="entry name" value="Protein kinase-like (PK-like)"/>
    <property type="match status" value="1"/>
</dbReference>
<evidence type="ECO:0000313" key="3">
    <source>
        <dbReference type="Proteomes" id="UP001523216"/>
    </source>
</evidence>
<organism evidence="2 3">
    <name type="scientific">Paractinoplanes hotanensis</name>
    <dbReference type="NCBI Taxonomy" id="2906497"/>
    <lineage>
        <taxon>Bacteria</taxon>
        <taxon>Bacillati</taxon>
        <taxon>Actinomycetota</taxon>
        <taxon>Actinomycetes</taxon>
        <taxon>Micromonosporales</taxon>
        <taxon>Micromonosporaceae</taxon>
        <taxon>Paractinoplanes</taxon>
    </lineage>
</organism>
<sequence>MERFALGAVTAEPVKVVGGLSNEMWRVATALGEFAVKRMVVNAGLPQFVGNVESAFRVERRAWAAGVAMPEPVAEPGTGRALVRVDGELFRVHRWVEGRAAAGPAAKGAELLASIHAAGDPRWEAASGSGCGGSGCGGSGRGGSRRGGSGCGGSGRGSGCDGLGSGGSGWDGSRWGGALARLGERVRPAPDRMLMVDSHRDLDRKNALVRKDGKLLALDWDAAGPIGAVHEVVALALDWSDRDDQESEGTFVEAISAYRRRTGLVVAAEPWVFGGWVAAAGGWLDYNADHRAGEELGQAEIAATRERMLALAGGLDDWLGALARV</sequence>
<dbReference type="InterPro" id="IPR011009">
    <property type="entry name" value="Kinase-like_dom_sf"/>
</dbReference>
<dbReference type="EMBL" id="JAMQOL010000043">
    <property type="protein sequence ID" value="MCM4081820.1"/>
    <property type="molecule type" value="Genomic_DNA"/>
</dbReference>
<protein>
    <recommendedName>
        <fullName evidence="4">Aminoglycoside phosphotransferase domain-containing protein</fullName>
    </recommendedName>
</protein>
<evidence type="ECO:0008006" key="4">
    <source>
        <dbReference type="Google" id="ProtNLM"/>
    </source>
</evidence>
<comment type="caution">
    <text evidence="2">The sequence shown here is derived from an EMBL/GenBank/DDBJ whole genome shotgun (WGS) entry which is preliminary data.</text>
</comment>
<proteinExistence type="predicted"/>
<name>A0ABT0Y708_9ACTN</name>
<keyword evidence="3" id="KW-1185">Reference proteome</keyword>
<gene>
    <name evidence="2" type="ORF">LXN57_30045</name>
</gene>